<dbReference type="EMBL" id="JBBCAQ010000034">
    <property type="protein sequence ID" value="KAK7580760.1"/>
    <property type="molecule type" value="Genomic_DNA"/>
</dbReference>
<protein>
    <submittedName>
        <fullName evidence="1">Uncharacterized protein</fullName>
    </submittedName>
</protein>
<evidence type="ECO:0000313" key="2">
    <source>
        <dbReference type="Proteomes" id="UP001367676"/>
    </source>
</evidence>
<name>A0AAN9TDE4_9HEMI</name>
<keyword evidence="2" id="KW-1185">Reference proteome</keyword>
<comment type="caution">
    <text evidence="1">The sequence shown here is derived from an EMBL/GenBank/DDBJ whole genome shotgun (WGS) entry which is preliminary data.</text>
</comment>
<sequence length="66" mass="7295">MINGEPEPELATQPFGMGEEVTAWPWLQGRRIKTDRLIGSVTTTANLTGEDEASEFHDLLALAIRI</sequence>
<gene>
    <name evidence="1" type="ORF">V9T40_001389</name>
</gene>
<proteinExistence type="predicted"/>
<dbReference type="AlphaFoldDB" id="A0AAN9TDE4"/>
<reference evidence="1 2" key="1">
    <citation type="submission" date="2024-03" db="EMBL/GenBank/DDBJ databases">
        <title>Adaptation during the transition from Ophiocordyceps entomopathogen to insect associate is accompanied by gene loss and intensified selection.</title>
        <authorList>
            <person name="Ward C.M."/>
            <person name="Onetto C.A."/>
            <person name="Borneman A.R."/>
        </authorList>
    </citation>
    <scope>NUCLEOTIDE SEQUENCE [LARGE SCALE GENOMIC DNA]</scope>
    <source>
        <strain evidence="1">AWRI1</strain>
        <tissue evidence="1">Single Adult Female</tissue>
    </source>
</reference>
<organism evidence="1 2">
    <name type="scientific">Parthenolecanium corni</name>
    <dbReference type="NCBI Taxonomy" id="536013"/>
    <lineage>
        <taxon>Eukaryota</taxon>
        <taxon>Metazoa</taxon>
        <taxon>Ecdysozoa</taxon>
        <taxon>Arthropoda</taxon>
        <taxon>Hexapoda</taxon>
        <taxon>Insecta</taxon>
        <taxon>Pterygota</taxon>
        <taxon>Neoptera</taxon>
        <taxon>Paraneoptera</taxon>
        <taxon>Hemiptera</taxon>
        <taxon>Sternorrhyncha</taxon>
        <taxon>Coccoidea</taxon>
        <taxon>Coccidae</taxon>
        <taxon>Parthenolecanium</taxon>
    </lineage>
</organism>
<dbReference type="Proteomes" id="UP001367676">
    <property type="component" value="Unassembled WGS sequence"/>
</dbReference>
<accession>A0AAN9TDE4</accession>
<evidence type="ECO:0000313" key="1">
    <source>
        <dbReference type="EMBL" id="KAK7580760.1"/>
    </source>
</evidence>